<evidence type="ECO:0000313" key="3">
    <source>
        <dbReference type="Proteomes" id="UP000199226"/>
    </source>
</evidence>
<keyword evidence="1" id="KW-0732">Signal</keyword>
<evidence type="ECO:0000256" key="1">
    <source>
        <dbReference type="SAM" id="SignalP"/>
    </source>
</evidence>
<feature type="chain" id="PRO_5011518307" description="DUF2490 domain-containing protein" evidence="1">
    <location>
        <begin position="20"/>
        <end position="251"/>
    </location>
</feature>
<proteinExistence type="predicted"/>
<dbReference type="Pfam" id="PF10677">
    <property type="entry name" value="DUF2490"/>
    <property type="match status" value="1"/>
</dbReference>
<evidence type="ECO:0008006" key="4">
    <source>
        <dbReference type="Google" id="ProtNLM"/>
    </source>
</evidence>
<dbReference type="AlphaFoldDB" id="A0A1G9QZJ7"/>
<dbReference type="STRING" id="990371.SAMN05421813_10712"/>
<gene>
    <name evidence="2" type="ORF">SAMN05421813_10712</name>
</gene>
<dbReference type="OrthoDB" id="1118734at2"/>
<accession>A0A1G9QZJ7</accession>
<dbReference type="RefSeq" id="WP_090702378.1">
    <property type="nucleotide sequence ID" value="NZ_FNHH01000007.1"/>
</dbReference>
<dbReference type="InterPro" id="IPR019619">
    <property type="entry name" value="DUF2490"/>
</dbReference>
<protein>
    <recommendedName>
        <fullName evidence="4">DUF2490 domain-containing protein</fullName>
    </recommendedName>
</protein>
<evidence type="ECO:0000313" key="2">
    <source>
        <dbReference type="EMBL" id="SDM16017.1"/>
    </source>
</evidence>
<organism evidence="2 3">
    <name type="scientific">Daejeonella rubra</name>
    <dbReference type="NCBI Taxonomy" id="990371"/>
    <lineage>
        <taxon>Bacteria</taxon>
        <taxon>Pseudomonadati</taxon>
        <taxon>Bacteroidota</taxon>
        <taxon>Sphingobacteriia</taxon>
        <taxon>Sphingobacteriales</taxon>
        <taxon>Sphingobacteriaceae</taxon>
        <taxon>Daejeonella</taxon>
    </lineage>
</organism>
<reference evidence="3" key="1">
    <citation type="submission" date="2016-10" db="EMBL/GenBank/DDBJ databases">
        <authorList>
            <person name="Varghese N."/>
            <person name="Submissions S."/>
        </authorList>
    </citation>
    <scope>NUCLEOTIDE SEQUENCE [LARGE SCALE GENOMIC DNA]</scope>
    <source>
        <strain evidence="3">DSM 24536</strain>
    </source>
</reference>
<dbReference type="Proteomes" id="UP000199226">
    <property type="component" value="Unassembled WGS sequence"/>
</dbReference>
<keyword evidence="3" id="KW-1185">Reference proteome</keyword>
<feature type="signal peptide" evidence="1">
    <location>
        <begin position="1"/>
        <end position="19"/>
    </location>
</feature>
<dbReference type="EMBL" id="FNHH01000007">
    <property type="protein sequence ID" value="SDM16017.1"/>
    <property type="molecule type" value="Genomic_DNA"/>
</dbReference>
<name>A0A1G9QZJ7_9SPHI</name>
<sequence>MKKLLLVTFLFLNGLVSYSQNTRITDPNTIGWYAFTASIKLNDKWSLNSEFQWRRDELITEPMQNLLRTGLNYTVNPKLGIRVGYALAETYNYGDIPLNNLGKQFTEHRSWQMVNLSDKIKNFEISHRFMLEQRWIGRYSNALLEKEDQFVFSNRFRYMFRLQFPLKGKSIGDNTPYAAVYDEVLIGFGKNVNENVFDQNRLGILLGYRFSSKVRIEGGYLNQIAQLSREVNGSNVFQNNKGLLVSTILNF</sequence>